<organism evidence="1 2">
    <name type="scientific">Portunus trituberculatus</name>
    <name type="common">Swimming crab</name>
    <name type="synonym">Neptunus trituberculatus</name>
    <dbReference type="NCBI Taxonomy" id="210409"/>
    <lineage>
        <taxon>Eukaryota</taxon>
        <taxon>Metazoa</taxon>
        <taxon>Ecdysozoa</taxon>
        <taxon>Arthropoda</taxon>
        <taxon>Crustacea</taxon>
        <taxon>Multicrustacea</taxon>
        <taxon>Malacostraca</taxon>
        <taxon>Eumalacostraca</taxon>
        <taxon>Eucarida</taxon>
        <taxon>Decapoda</taxon>
        <taxon>Pleocyemata</taxon>
        <taxon>Brachyura</taxon>
        <taxon>Eubrachyura</taxon>
        <taxon>Portunoidea</taxon>
        <taxon>Portunidae</taxon>
        <taxon>Portuninae</taxon>
        <taxon>Portunus</taxon>
    </lineage>
</organism>
<comment type="caution">
    <text evidence="1">The sequence shown here is derived from an EMBL/GenBank/DDBJ whole genome shotgun (WGS) entry which is preliminary data.</text>
</comment>
<accession>A0A5B7ENL8</accession>
<dbReference type="AlphaFoldDB" id="A0A5B7ENL8"/>
<name>A0A5B7ENL8_PORTR</name>
<evidence type="ECO:0000313" key="2">
    <source>
        <dbReference type="Proteomes" id="UP000324222"/>
    </source>
</evidence>
<reference evidence="1 2" key="1">
    <citation type="submission" date="2019-05" db="EMBL/GenBank/DDBJ databases">
        <title>Another draft genome of Portunus trituberculatus and its Hox gene families provides insights of decapod evolution.</title>
        <authorList>
            <person name="Jeong J.-H."/>
            <person name="Song I."/>
            <person name="Kim S."/>
            <person name="Choi T."/>
            <person name="Kim D."/>
            <person name="Ryu S."/>
            <person name="Kim W."/>
        </authorList>
    </citation>
    <scope>NUCLEOTIDE SEQUENCE [LARGE SCALE GENOMIC DNA]</scope>
    <source>
        <tissue evidence="1">Muscle</tissue>
    </source>
</reference>
<gene>
    <name evidence="1" type="ORF">E2C01_027385</name>
</gene>
<dbReference type="Proteomes" id="UP000324222">
    <property type="component" value="Unassembled WGS sequence"/>
</dbReference>
<proteinExistence type="predicted"/>
<dbReference type="EMBL" id="VSRR010002964">
    <property type="protein sequence ID" value="MPC34014.1"/>
    <property type="molecule type" value="Genomic_DNA"/>
</dbReference>
<keyword evidence="2" id="KW-1185">Reference proteome</keyword>
<protein>
    <submittedName>
        <fullName evidence="1">Uncharacterized protein</fullName>
    </submittedName>
</protein>
<sequence length="112" mass="12653">MKKLSYPTWSFPEVIRCSSDCEIPHVAQGTRHHGFHHIIEVAGGIVMAWIQPLHCTCGAEAWHSGHHSRRVLGGPEPYHNNRVPDIQTDIFVVVVRVESSTTEEQHHQASRC</sequence>
<evidence type="ECO:0000313" key="1">
    <source>
        <dbReference type="EMBL" id="MPC34014.1"/>
    </source>
</evidence>